<dbReference type="PANTHER" id="PTHR30329">
    <property type="entry name" value="STATOR ELEMENT OF FLAGELLAR MOTOR COMPLEX"/>
    <property type="match status" value="1"/>
</dbReference>
<dbReference type="AlphaFoldDB" id="A0A1N6NHK4"/>
<dbReference type="InterPro" id="IPR014169">
    <property type="entry name" value="Pal_lipo_C"/>
</dbReference>
<dbReference type="Proteomes" id="UP000241788">
    <property type="component" value="Unassembled WGS sequence"/>
</dbReference>
<keyword evidence="5 8" id="KW-0998">Cell outer membrane</keyword>
<dbReference type="InterPro" id="IPR006664">
    <property type="entry name" value="OMP_bac"/>
</dbReference>
<evidence type="ECO:0000256" key="7">
    <source>
        <dbReference type="ARBA" id="ARBA00023306"/>
    </source>
</evidence>
<reference evidence="12" key="1">
    <citation type="submission" date="2017-01" db="EMBL/GenBank/DDBJ databases">
        <authorList>
            <person name="Varghese N."/>
            <person name="Submissions S."/>
        </authorList>
    </citation>
    <scope>NUCLEOTIDE SEQUENCE [LARGE SCALE GENOMIC DNA]</scope>
    <source>
        <strain evidence="12">UM1</strain>
    </source>
</reference>
<accession>A0A1N6NHK4</accession>
<comment type="subunit">
    <text evidence="8">The Tol-Pal system is composed of five core proteins: the inner membrane proteins TolA, TolQ and TolR, the periplasmic protein TolB and the outer membrane protein Pal. They form a network linking the inner and outer membranes and the peptidoglycan layer.</text>
</comment>
<evidence type="ECO:0000256" key="1">
    <source>
        <dbReference type="ARBA" id="ARBA00022618"/>
    </source>
</evidence>
<evidence type="ECO:0000256" key="3">
    <source>
        <dbReference type="ARBA" id="ARBA00023136"/>
    </source>
</evidence>
<evidence type="ECO:0000256" key="8">
    <source>
        <dbReference type="HAMAP-Rule" id="MF_02204"/>
    </source>
</evidence>
<dbReference type="PROSITE" id="PS51123">
    <property type="entry name" value="OMPA_2"/>
    <property type="match status" value="1"/>
</dbReference>
<dbReference type="OrthoDB" id="9809164at2"/>
<keyword evidence="7 8" id="KW-0131">Cell cycle</keyword>
<comment type="similarity">
    <text evidence="8">Belongs to the Pal lipoprotein family.</text>
</comment>
<dbReference type="GO" id="GO:0051301">
    <property type="term" value="P:cell division"/>
    <property type="evidence" value="ECO:0007669"/>
    <property type="project" value="UniProtKB-UniRule"/>
</dbReference>
<evidence type="ECO:0000259" key="10">
    <source>
        <dbReference type="PROSITE" id="PS51123"/>
    </source>
</evidence>
<keyword evidence="1 8" id="KW-0132">Cell division</keyword>
<evidence type="ECO:0000256" key="6">
    <source>
        <dbReference type="ARBA" id="ARBA00023288"/>
    </source>
</evidence>
<dbReference type="STRING" id="1604334.SAMN05421546_0265"/>
<dbReference type="EMBL" id="FTLW01000001">
    <property type="protein sequence ID" value="SIP91559.1"/>
    <property type="molecule type" value="Genomic_DNA"/>
</dbReference>
<dbReference type="Gene3D" id="3.30.1330.60">
    <property type="entry name" value="OmpA-like domain"/>
    <property type="match status" value="1"/>
</dbReference>
<dbReference type="NCBIfam" id="TIGR02802">
    <property type="entry name" value="Pal_lipo"/>
    <property type="match status" value="1"/>
</dbReference>
<comment type="subcellular location">
    <subcellularLocation>
        <location evidence="8">Cell outer membrane</location>
        <topology evidence="8">Lipid-anchor</topology>
    </subcellularLocation>
</comment>
<dbReference type="InterPro" id="IPR050330">
    <property type="entry name" value="Bact_OuterMem_StrucFunc"/>
</dbReference>
<organism evidence="11 12">
    <name type="scientific">Solilutibacter tolerans</name>
    <dbReference type="NCBI Taxonomy" id="1604334"/>
    <lineage>
        <taxon>Bacteria</taxon>
        <taxon>Pseudomonadati</taxon>
        <taxon>Pseudomonadota</taxon>
        <taxon>Gammaproteobacteria</taxon>
        <taxon>Lysobacterales</taxon>
        <taxon>Lysobacteraceae</taxon>
        <taxon>Solilutibacter</taxon>
    </lineage>
</organism>
<keyword evidence="2 8" id="KW-0732">Signal</keyword>
<feature type="region of interest" description="Disordered" evidence="9">
    <location>
        <begin position="24"/>
        <end position="54"/>
    </location>
</feature>
<dbReference type="InterPro" id="IPR036737">
    <property type="entry name" value="OmpA-like_sf"/>
</dbReference>
<evidence type="ECO:0000256" key="9">
    <source>
        <dbReference type="SAM" id="MobiDB-lite"/>
    </source>
</evidence>
<dbReference type="InterPro" id="IPR006665">
    <property type="entry name" value="OmpA-like"/>
</dbReference>
<protein>
    <recommendedName>
        <fullName evidence="8">Peptidoglycan-associated lipoprotein</fullName>
        <shortName evidence="8">PAL</shortName>
    </recommendedName>
</protein>
<dbReference type="Pfam" id="PF00691">
    <property type="entry name" value="OmpA"/>
    <property type="match status" value="1"/>
</dbReference>
<dbReference type="PANTHER" id="PTHR30329:SF21">
    <property type="entry name" value="LIPOPROTEIN YIAD-RELATED"/>
    <property type="match status" value="1"/>
</dbReference>
<dbReference type="SUPFAM" id="SSF103088">
    <property type="entry name" value="OmpA-like"/>
    <property type="match status" value="1"/>
</dbReference>
<comment type="function">
    <text evidence="8">Part of the Tol-Pal system, which plays a role in outer membrane invagination during cell division and is important for maintaining outer membrane integrity.</text>
</comment>
<evidence type="ECO:0000256" key="4">
    <source>
        <dbReference type="ARBA" id="ARBA00023139"/>
    </source>
</evidence>
<proteinExistence type="inferred from homology"/>
<keyword evidence="12" id="KW-1185">Reference proteome</keyword>
<evidence type="ECO:0000313" key="11">
    <source>
        <dbReference type="EMBL" id="SIP91559.1"/>
    </source>
</evidence>
<evidence type="ECO:0000256" key="2">
    <source>
        <dbReference type="ARBA" id="ARBA00022729"/>
    </source>
</evidence>
<dbReference type="GO" id="GO:0009279">
    <property type="term" value="C:cell outer membrane"/>
    <property type="evidence" value="ECO:0007669"/>
    <property type="project" value="UniProtKB-SubCell"/>
</dbReference>
<evidence type="ECO:0000256" key="5">
    <source>
        <dbReference type="ARBA" id="ARBA00023237"/>
    </source>
</evidence>
<feature type="domain" description="OmpA-like" evidence="10">
    <location>
        <begin position="60"/>
        <end position="176"/>
    </location>
</feature>
<dbReference type="RefSeq" id="WP_076584670.1">
    <property type="nucleotide sequence ID" value="NZ_FTLW01000001.1"/>
</dbReference>
<dbReference type="InterPro" id="IPR039001">
    <property type="entry name" value="Pal"/>
</dbReference>
<evidence type="ECO:0000313" key="12">
    <source>
        <dbReference type="Proteomes" id="UP000241788"/>
    </source>
</evidence>
<feature type="compositionally biased region" description="Low complexity" evidence="9">
    <location>
        <begin position="41"/>
        <end position="54"/>
    </location>
</feature>
<name>A0A1N6NHK4_9GAMM</name>
<keyword evidence="6 8" id="KW-0449">Lipoprotein</keyword>
<gene>
    <name evidence="8" type="primary">pal</name>
    <name evidence="11" type="ORF">SAMN05421546_0265</name>
</gene>
<dbReference type="PROSITE" id="PS51257">
    <property type="entry name" value="PROKAR_LIPOPROTEIN"/>
    <property type="match status" value="1"/>
</dbReference>
<sequence>MHPIPKLVLAAMLCTSVVACSKKVKETPPPPATDTGANTSGTGEPAPYTPAPGAYTAADLDRDSCLRIRAFYFDLDSDNVKPESQNAILCHAKYLRDRPMARLTLEGNTDERGSQEYNLALGERRGNSVAQALQAQGASSSQITVVSFGEERPQCREAGEACWSQNRRADLNYTVP</sequence>
<dbReference type="PRINTS" id="PR01021">
    <property type="entry name" value="OMPADOMAIN"/>
</dbReference>
<keyword evidence="3 8" id="KW-0472">Membrane</keyword>
<keyword evidence="4 8" id="KW-0564">Palmitate</keyword>
<dbReference type="CDD" id="cd07185">
    <property type="entry name" value="OmpA_C-like"/>
    <property type="match status" value="1"/>
</dbReference>
<dbReference type="HAMAP" id="MF_02204">
    <property type="entry name" value="Pal"/>
    <property type="match status" value="1"/>
</dbReference>